<dbReference type="EMBL" id="JBDPZC010000004">
    <property type="protein sequence ID" value="MEO3713076.1"/>
    <property type="molecule type" value="Genomic_DNA"/>
</dbReference>
<dbReference type="Proteomes" id="UP001462640">
    <property type="component" value="Unassembled WGS sequence"/>
</dbReference>
<reference evidence="1 2" key="1">
    <citation type="submission" date="2024-05" db="EMBL/GenBank/DDBJ databases">
        <title>Roseateles sp. 2.12 16S ribosomal RNA gene Genome sequencing and assembly.</title>
        <authorList>
            <person name="Woo H."/>
        </authorList>
    </citation>
    <scope>NUCLEOTIDE SEQUENCE [LARGE SCALE GENOMIC DNA]</scope>
    <source>
        <strain evidence="1 2">2.12</strain>
    </source>
</reference>
<evidence type="ECO:0000313" key="2">
    <source>
        <dbReference type="Proteomes" id="UP001462640"/>
    </source>
</evidence>
<keyword evidence="2" id="KW-1185">Reference proteome</keyword>
<dbReference type="RefSeq" id="WP_347609213.1">
    <property type="nucleotide sequence ID" value="NZ_JBDPZC010000004.1"/>
</dbReference>
<evidence type="ECO:0000313" key="1">
    <source>
        <dbReference type="EMBL" id="MEO3713076.1"/>
    </source>
</evidence>
<gene>
    <name evidence="1" type="ORF">ABDJ40_09905</name>
</gene>
<comment type="caution">
    <text evidence="1">The sequence shown here is derived from an EMBL/GenBank/DDBJ whole genome shotgun (WGS) entry which is preliminary data.</text>
</comment>
<sequence>MSLKKWILGGFALLVLLALAIAAGLWWLHGNLDRLVHRAIVEQGSALIGAPIELQGVHIDPRTGAGELRGLLIGNPPGFRTPHLLQVRRVRVQVDVSTLTQPVVLINAVEIEAPDVIYEKGATQTNIEALQTHLARQLQSGAPQPSASGAAPKKFIVERFQLLRPQAQASAAFMQGRTVSLKLPEMDLRDLGRAEGGLSGGELGAQVARALQQRLKASFFFDRALESTGETARQAGEALGKLFKKR</sequence>
<accession>A0ABV0GDE0</accession>
<protein>
    <recommendedName>
        <fullName evidence="3">AsmA domain-containing protein</fullName>
    </recommendedName>
</protein>
<name>A0ABV0GDE0_9BURK</name>
<proteinExistence type="predicted"/>
<evidence type="ECO:0008006" key="3">
    <source>
        <dbReference type="Google" id="ProtNLM"/>
    </source>
</evidence>
<organism evidence="1 2">
    <name type="scientific">Roseateles flavus</name>
    <dbReference type="NCBI Taxonomy" id="3149041"/>
    <lineage>
        <taxon>Bacteria</taxon>
        <taxon>Pseudomonadati</taxon>
        <taxon>Pseudomonadota</taxon>
        <taxon>Betaproteobacteria</taxon>
        <taxon>Burkholderiales</taxon>
        <taxon>Sphaerotilaceae</taxon>
        <taxon>Roseateles</taxon>
    </lineage>
</organism>